<evidence type="ECO:0000313" key="3">
    <source>
        <dbReference type="EMBL" id="EEX70966.1"/>
    </source>
</evidence>
<protein>
    <recommendedName>
        <fullName evidence="2">Outer membrane protein beta-barrel domain-containing protein</fullName>
    </recommendedName>
</protein>
<feature type="chain" id="PRO_5002999211" description="Outer membrane protein beta-barrel domain-containing protein" evidence="1">
    <location>
        <begin position="23"/>
        <end position="201"/>
    </location>
</feature>
<evidence type="ECO:0000313" key="4">
    <source>
        <dbReference type="Proteomes" id="UP000003460"/>
    </source>
</evidence>
<proteinExistence type="predicted"/>
<dbReference type="GeneID" id="84576916"/>
<evidence type="ECO:0000256" key="1">
    <source>
        <dbReference type="SAM" id="SignalP"/>
    </source>
</evidence>
<sequence>MKKSLLIFAVMLTLGIAQPAKAGIEFGLEAGMNLSKLSVSKNLKQFTDPQNRYGFYVGPKMNFNFLGFGGDVALLYNQRRLSLTDHTSKTFRSVEVPVNFRYTLGLSSLAAVYASTGPQFGFNIGNCKWGLSDITEGRVTDVLKRENMNVSWNIGAGVKLLGHVELGVGYNIMLGKYAKTYGAGTYSFRANTFQVQAAYLF</sequence>
<dbReference type="EMBL" id="ACIJ02000023">
    <property type="protein sequence ID" value="EEX70966.1"/>
    <property type="molecule type" value="Genomic_DNA"/>
</dbReference>
<dbReference type="RefSeq" id="WP_006255987.1">
    <property type="nucleotide sequence ID" value="NZ_GG700643.1"/>
</dbReference>
<dbReference type="eggNOG" id="COG3637">
    <property type="taxonomic scope" value="Bacteria"/>
</dbReference>
<evidence type="ECO:0000259" key="2">
    <source>
        <dbReference type="Pfam" id="PF13568"/>
    </source>
</evidence>
<dbReference type="STRING" id="626522.GCWU000325_02210"/>
<reference evidence="3" key="1">
    <citation type="submission" date="2009-09" db="EMBL/GenBank/DDBJ databases">
        <authorList>
            <person name="Weinstock G."/>
            <person name="Sodergren E."/>
            <person name="Clifton S."/>
            <person name="Fulton L."/>
            <person name="Fulton B."/>
            <person name="Courtney L."/>
            <person name="Fronick C."/>
            <person name="Harrison M."/>
            <person name="Strong C."/>
            <person name="Farmer C."/>
            <person name="Delahaunty K."/>
            <person name="Markovic C."/>
            <person name="Hall O."/>
            <person name="Minx P."/>
            <person name="Tomlinson C."/>
            <person name="Mitreva M."/>
            <person name="Nelson J."/>
            <person name="Hou S."/>
            <person name="Wollam A."/>
            <person name="Pepin K.H."/>
            <person name="Johnson M."/>
            <person name="Bhonagiri V."/>
            <person name="Nash W.E."/>
            <person name="Warren W."/>
            <person name="Chinwalla A."/>
            <person name="Mardis E.R."/>
            <person name="Wilson R.K."/>
        </authorList>
    </citation>
    <scope>NUCLEOTIDE SEQUENCE [LARGE SCALE GENOMIC DNA]</scope>
    <source>
        <strain evidence="3">ATCC 51259</strain>
    </source>
</reference>
<feature type="signal peptide" evidence="1">
    <location>
        <begin position="1"/>
        <end position="22"/>
    </location>
</feature>
<gene>
    <name evidence="3" type="ORF">GCWU000325_02210</name>
</gene>
<accession>C9LIZ9</accession>
<dbReference type="InterPro" id="IPR025665">
    <property type="entry name" value="Beta-barrel_OMP_2"/>
</dbReference>
<dbReference type="Proteomes" id="UP000003460">
    <property type="component" value="Unassembled WGS sequence"/>
</dbReference>
<name>C9LIZ9_9BACT</name>
<dbReference type="Pfam" id="PF13568">
    <property type="entry name" value="OMP_b-brl_2"/>
    <property type="match status" value="1"/>
</dbReference>
<keyword evidence="4" id="KW-1185">Reference proteome</keyword>
<dbReference type="HOGENOM" id="CLU_082049_5_2_10"/>
<keyword evidence="1" id="KW-0732">Signal</keyword>
<organism evidence="3 4">
    <name type="scientific">Alloprevotella tannerae ATCC 51259</name>
    <dbReference type="NCBI Taxonomy" id="626522"/>
    <lineage>
        <taxon>Bacteria</taxon>
        <taxon>Pseudomonadati</taxon>
        <taxon>Bacteroidota</taxon>
        <taxon>Bacteroidia</taxon>
        <taxon>Bacteroidales</taxon>
        <taxon>Prevotellaceae</taxon>
        <taxon>Alloprevotella</taxon>
    </lineage>
</organism>
<dbReference type="InterPro" id="IPR011250">
    <property type="entry name" value="OMP/PagP_B-barrel"/>
</dbReference>
<comment type="caution">
    <text evidence="3">The sequence shown here is derived from an EMBL/GenBank/DDBJ whole genome shotgun (WGS) entry which is preliminary data.</text>
</comment>
<dbReference type="AlphaFoldDB" id="C9LIZ9"/>
<dbReference type="SUPFAM" id="SSF56925">
    <property type="entry name" value="OMPA-like"/>
    <property type="match status" value="1"/>
</dbReference>
<feature type="domain" description="Outer membrane protein beta-barrel" evidence="2">
    <location>
        <begin position="17"/>
        <end position="172"/>
    </location>
</feature>
<dbReference type="OrthoDB" id="1011633at2"/>